<reference evidence="8 9" key="1">
    <citation type="journal article" date="2007" name="Proc. Natl. Acad. Sci. U.S.A.">
        <title>The tiny eukaryote Ostreococcus provides genomic insights into the paradox of plankton speciation.</title>
        <authorList>
            <person name="Palenik B."/>
            <person name="Grimwood J."/>
            <person name="Aerts A."/>
            <person name="Rouze P."/>
            <person name="Salamov A."/>
            <person name="Putnam N."/>
            <person name="Dupont C."/>
            <person name="Jorgensen R."/>
            <person name="Derelle E."/>
            <person name="Rombauts S."/>
            <person name="Zhou K."/>
            <person name="Otillar R."/>
            <person name="Merchant S.S."/>
            <person name="Podell S."/>
            <person name="Gaasterland T."/>
            <person name="Napoli C."/>
            <person name="Gendler K."/>
            <person name="Manuell A."/>
            <person name="Tai V."/>
            <person name="Vallon O."/>
            <person name="Piganeau G."/>
            <person name="Jancek S."/>
            <person name="Heijde M."/>
            <person name="Jabbari K."/>
            <person name="Bowler C."/>
            <person name="Lohr M."/>
            <person name="Robbens S."/>
            <person name="Werner G."/>
            <person name="Dubchak I."/>
            <person name="Pazour G.J."/>
            <person name="Ren Q."/>
            <person name="Paulsen I."/>
            <person name="Delwiche C."/>
            <person name="Schmutz J."/>
            <person name="Rokhsar D."/>
            <person name="Van de Peer Y."/>
            <person name="Moreau H."/>
            <person name="Grigoriev I.V."/>
        </authorList>
    </citation>
    <scope>NUCLEOTIDE SEQUENCE [LARGE SCALE GENOMIC DNA]</scope>
    <source>
        <strain evidence="8 9">CCE9901</strain>
    </source>
</reference>
<dbReference type="PANTHER" id="PTHR11453:SF127">
    <property type="entry name" value="SOLUTE CARRIER FAMILY 4 MEMBER 11"/>
    <property type="match status" value="1"/>
</dbReference>
<dbReference type="RefSeq" id="XP_001417272.1">
    <property type="nucleotide sequence ID" value="XM_001417235.1"/>
</dbReference>
<organism evidence="8 9">
    <name type="scientific">Ostreococcus lucimarinus (strain CCE9901)</name>
    <dbReference type="NCBI Taxonomy" id="436017"/>
    <lineage>
        <taxon>Eukaryota</taxon>
        <taxon>Viridiplantae</taxon>
        <taxon>Chlorophyta</taxon>
        <taxon>Mamiellophyceae</taxon>
        <taxon>Mamiellales</taxon>
        <taxon>Bathycoccaceae</taxon>
        <taxon>Ostreococcus</taxon>
    </lineage>
</organism>
<protein>
    <submittedName>
        <fullName evidence="8">AE family transporter: chloride/bicarbonate anion exchange</fullName>
    </submittedName>
</protein>
<dbReference type="HOGENOM" id="CLU_536818_0_0_1"/>
<feature type="domain" description="Bicarbonate transporter-like transmembrane" evidence="7">
    <location>
        <begin position="182"/>
        <end position="477"/>
    </location>
</feature>
<feature type="transmembrane region" description="Helical" evidence="6">
    <location>
        <begin position="184"/>
        <end position="202"/>
    </location>
</feature>
<accession>A4RW67</accession>
<dbReference type="OrthoDB" id="1735926at2759"/>
<name>A4RW67_OSTLU</name>
<evidence type="ECO:0000259" key="7">
    <source>
        <dbReference type="Pfam" id="PF00955"/>
    </source>
</evidence>
<evidence type="ECO:0000313" key="8">
    <source>
        <dbReference type="EMBL" id="ABO95565.1"/>
    </source>
</evidence>
<feature type="transmembrane region" description="Helical" evidence="6">
    <location>
        <begin position="214"/>
        <end position="237"/>
    </location>
</feature>
<comment type="subcellular location">
    <subcellularLocation>
        <location evidence="1">Membrane</location>
        <topology evidence="1">Multi-pass membrane protein</topology>
    </subcellularLocation>
</comment>
<feature type="transmembrane region" description="Helical" evidence="6">
    <location>
        <begin position="386"/>
        <end position="406"/>
    </location>
</feature>
<dbReference type="EMBL" id="CP000584">
    <property type="protein sequence ID" value="ABO95565.1"/>
    <property type="molecule type" value="Genomic_DNA"/>
</dbReference>
<keyword evidence="5 6" id="KW-0472">Membrane</keyword>
<keyword evidence="4 6" id="KW-1133">Transmembrane helix</keyword>
<evidence type="ECO:0000256" key="4">
    <source>
        <dbReference type="ARBA" id="ARBA00022989"/>
    </source>
</evidence>
<dbReference type="OMA" id="SSRRMTH"/>
<dbReference type="AlphaFoldDB" id="A4RW67"/>
<dbReference type="Pfam" id="PF00955">
    <property type="entry name" value="HCO3_cotransp"/>
    <property type="match status" value="2"/>
</dbReference>
<feature type="transmembrane region" description="Helical" evidence="6">
    <location>
        <begin position="436"/>
        <end position="457"/>
    </location>
</feature>
<dbReference type="eggNOG" id="KOG1172">
    <property type="taxonomic scope" value="Eukaryota"/>
</dbReference>
<comment type="similarity">
    <text evidence="2">Belongs to the anion exchanger (TC 2.A.31.3) family.</text>
</comment>
<feature type="transmembrane region" description="Helical" evidence="6">
    <location>
        <begin position="269"/>
        <end position="294"/>
    </location>
</feature>
<evidence type="ECO:0000256" key="1">
    <source>
        <dbReference type="ARBA" id="ARBA00004141"/>
    </source>
</evidence>
<feature type="transmembrane region" description="Helical" evidence="6">
    <location>
        <begin position="153"/>
        <end position="172"/>
    </location>
</feature>
<sequence length="508" mass="55477">MTPGQGIISDIKRRWPSYAADWLDAFRDKSTMVRCASTTIWIATTTFIPALALGLSMQSQSSRRMTHVDFLLSEALSNVAWTLIGGQSLLILRVTGPTKTFLTILTYWADALPVDFVRFSSLVNIYAGIMVMLFATFNGAELALAINRFTSENLALFISVTFVFAGFDAMATMKAKIGDDDAKFLKYFILHLGTVILAFKILEFRKSASVRKTVRLIVADFAPLMAVTAITGLSYAFPNVAVDRVNAAAEHLPRWPTAVDLALSAQHCALALVPALMFAVQIILETNICAMLVARPENKLRKGTAFNWDMFLIGGFTVATACFGLPPSVPALPHSHLHAKLLGNSVESKRHGIIRSRVHGATETRVTNFAAHVITFIVVVCFRSTFGHIPIASLSGFLVYMGLASLGSNQLVRRLPGGFGSIVPTKFLRRVPKRIIYAYTAVQLLVFGAIFACRMSASRAPAFAATYPAILALSVPFSFIALPRMLGSYFAHVLTTSAEEENIVGLFY</sequence>
<feature type="transmembrane region" description="Helical" evidence="6">
    <location>
        <begin position="306"/>
        <end position="326"/>
    </location>
</feature>
<evidence type="ECO:0000313" key="9">
    <source>
        <dbReference type="Proteomes" id="UP000001568"/>
    </source>
</evidence>
<dbReference type="STRING" id="436017.A4RW67"/>
<proteinExistence type="inferred from homology"/>
<dbReference type="InterPro" id="IPR011531">
    <property type="entry name" value="HCO3_transpt-like_TM_dom"/>
</dbReference>
<dbReference type="GeneID" id="5001261"/>
<feature type="transmembrane region" description="Helical" evidence="6">
    <location>
        <begin position="70"/>
        <end position="92"/>
    </location>
</feature>
<evidence type="ECO:0000256" key="6">
    <source>
        <dbReference type="SAM" id="Phobius"/>
    </source>
</evidence>
<dbReference type="PANTHER" id="PTHR11453">
    <property type="entry name" value="ANION EXCHANGE PROTEIN"/>
    <property type="match status" value="1"/>
</dbReference>
<keyword evidence="9" id="KW-1185">Reference proteome</keyword>
<evidence type="ECO:0000256" key="2">
    <source>
        <dbReference type="ARBA" id="ARBA00006262"/>
    </source>
</evidence>
<dbReference type="GO" id="GO:0050801">
    <property type="term" value="P:monoatomic ion homeostasis"/>
    <property type="evidence" value="ECO:0007669"/>
    <property type="project" value="TreeGrafter"/>
</dbReference>
<dbReference type="Gramene" id="ABO95565">
    <property type="protein sequence ID" value="ABO95565"/>
    <property type="gene ID" value="OSTLU_36876"/>
</dbReference>
<feature type="transmembrane region" description="Helical" evidence="6">
    <location>
        <begin position="463"/>
        <end position="482"/>
    </location>
</feature>
<dbReference type="GO" id="GO:0005452">
    <property type="term" value="F:solute:inorganic anion antiporter activity"/>
    <property type="evidence" value="ECO:0007669"/>
    <property type="project" value="InterPro"/>
</dbReference>
<dbReference type="KEGG" id="olu:OSTLU_36876"/>
<keyword evidence="3 6" id="KW-0812">Transmembrane</keyword>
<gene>
    <name evidence="8" type="ORF">OSTLU_36876</name>
</gene>
<evidence type="ECO:0000256" key="3">
    <source>
        <dbReference type="ARBA" id="ARBA00022692"/>
    </source>
</evidence>
<dbReference type="InterPro" id="IPR003020">
    <property type="entry name" value="HCO3_transpt_euk"/>
</dbReference>
<dbReference type="Proteomes" id="UP000001568">
    <property type="component" value="Chromosome 4"/>
</dbReference>
<dbReference type="GO" id="GO:0006820">
    <property type="term" value="P:monoatomic anion transport"/>
    <property type="evidence" value="ECO:0007669"/>
    <property type="project" value="InterPro"/>
</dbReference>
<feature type="transmembrane region" description="Helical" evidence="6">
    <location>
        <begin position="40"/>
        <end position="58"/>
    </location>
</feature>
<feature type="transmembrane region" description="Helical" evidence="6">
    <location>
        <begin position="125"/>
        <end position="146"/>
    </location>
</feature>
<evidence type="ECO:0000256" key="5">
    <source>
        <dbReference type="ARBA" id="ARBA00023136"/>
    </source>
</evidence>
<feature type="domain" description="Bicarbonate transporter-like transmembrane" evidence="7">
    <location>
        <begin position="5"/>
        <end position="174"/>
    </location>
</feature>
<dbReference type="GO" id="GO:0005886">
    <property type="term" value="C:plasma membrane"/>
    <property type="evidence" value="ECO:0007669"/>
    <property type="project" value="TreeGrafter"/>
</dbReference>